<organism evidence="2 3">
    <name type="scientific">Methylomonas albis</name>
    <dbReference type="NCBI Taxonomy" id="1854563"/>
    <lineage>
        <taxon>Bacteria</taxon>
        <taxon>Pseudomonadati</taxon>
        <taxon>Pseudomonadota</taxon>
        <taxon>Gammaproteobacteria</taxon>
        <taxon>Methylococcales</taxon>
        <taxon>Methylococcaceae</taxon>
        <taxon>Methylomonas</taxon>
    </lineage>
</organism>
<evidence type="ECO:0000313" key="3">
    <source>
        <dbReference type="Proteomes" id="UP000652176"/>
    </source>
</evidence>
<name>A0ABR9CXK0_9GAMM</name>
<dbReference type="InterPro" id="IPR037522">
    <property type="entry name" value="HD_GYP_dom"/>
</dbReference>
<sequence length="222" mass="24926">MYLPRLDSMLFNDNQDRMLPNRSDELLKTQDDILESLGIAADFKDLDSRAHMLRVGQYAAHLAKSIGFDSQMVEVLLIAAPLHDVGKIGVPDKVLLKPGKLDESEWEMMKQHTTHGYNMLKGSNNSLLKTAEIIALSHHERWDGGGYPLGLKNTEIHLYGRITAIADVYDALTMERPYKKAWTHEQAAALIADSRATQFDPELVDVFQTIQGDFLSISKSAF</sequence>
<dbReference type="PROSITE" id="PS51832">
    <property type="entry name" value="HD_GYP"/>
    <property type="match status" value="1"/>
</dbReference>
<dbReference type="Pfam" id="PF13487">
    <property type="entry name" value="HD_5"/>
    <property type="match status" value="1"/>
</dbReference>
<dbReference type="SUPFAM" id="SSF109604">
    <property type="entry name" value="HD-domain/PDEase-like"/>
    <property type="match status" value="1"/>
</dbReference>
<dbReference type="InterPro" id="IPR003607">
    <property type="entry name" value="HD/PDEase_dom"/>
</dbReference>
<protein>
    <submittedName>
        <fullName evidence="2">HD domain-containing protein</fullName>
    </submittedName>
</protein>
<keyword evidence="3" id="KW-1185">Reference proteome</keyword>
<feature type="domain" description="HD-GYP" evidence="1">
    <location>
        <begin position="26"/>
        <end position="222"/>
    </location>
</feature>
<dbReference type="RefSeq" id="WP_192373816.1">
    <property type="nucleotide sequence ID" value="NZ_CAJHIV010000001.1"/>
</dbReference>
<dbReference type="EMBL" id="JACXSS010000001">
    <property type="protein sequence ID" value="MBD9355450.1"/>
    <property type="molecule type" value="Genomic_DNA"/>
</dbReference>
<dbReference type="CDD" id="cd00077">
    <property type="entry name" value="HDc"/>
    <property type="match status" value="1"/>
</dbReference>
<dbReference type="SMART" id="SM00471">
    <property type="entry name" value="HDc"/>
    <property type="match status" value="1"/>
</dbReference>
<dbReference type="Gene3D" id="1.10.3210.10">
    <property type="entry name" value="Hypothetical protein af1432"/>
    <property type="match status" value="1"/>
</dbReference>
<gene>
    <name evidence="2" type="ORF">IE877_06085</name>
</gene>
<dbReference type="PANTHER" id="PTHR45228:SF5">
    <property type="entry name" value="CYCLIC DI-GMP PHOSPHODIESTERASE VC_1348-RELATED"/>
    <property type="match status" value="1"/>
</dbReference>
<evidence type="ECO:0000259" key="1">
    <source>
        <dbReference type="PROSITE" id="PS51832"/>
    </source>
</evidence>
<dbReference type="InterPro" id="IPR052020">
    <property type="entry name" value="Cyclic_di-GMP/3'3'-cGAMP_PDE"/>
</dbReference>
<accession>A0ABR9CXK0</accession>
<comment type="caution">
    <text evidence="2">The sequence shown here is derived from an EMBL/GenBank/DDBJ whole genome shotgun (WGS) entry which is preliminary data.</text>
</comment>
<evidence type="ECO:0000313" key="2">
    <source>
        <dbReference type="EMBL" id="MBD9355450.1"/>
    </source>
</evidence>
<dbReference type="Proteomes" id="UP000652176">
    <property type="component" value="Unassembled WGS sequence"/>
</dbReference>
<reference evidence="2 3" key="1">
    <citation type="submission" date="2020-09" db="EMBL/GenBank/DDBJ databases">
        <title>Methylomonas albis sp. nov. and Methylomonas fluvii sp. nov.: Two cold-adapted methanotrophs from the River Elbe and an amended description of Methylovulum psychrotolerans strain Eb1.</title>
        <authorList>
            <person name="Bussmann I.K."/>
            <person name="Klings K.-W."/>
            <person name="Warnstedt J."/>
            <person name="Hoppert M."/>
            <person name="Saborowski A."/>
            <person name="Horn F."/>
            <person name="Liebner S."/>
        </authorList>
    </citation>
    <scope>NUCLEOTIDE SEQUENCE [LARGE SCALE GENOMIC DNA]</scope>
    <source>
        <strain evidence="2 3">EbA</strain>
    </source>
</reference>
<dbReference type="PANTHER" id="PTHR45228">
    <property type="entry name" value="CYCLIC DI-GMP PHOSPHODIESTERASE TM_0186-RELATED"/>
    <property type="match status" value="1"/>
</dbReference>
<proteinExistence type="predicted"/>